<keyword evidence="10" id="KW-1185">Reference proteome</keyword>
<comment type="subcellular location">
    <subcellularLocation>
        <location evidence="6">Cytoplasm</location>
    </subcellularLocation>
    <subcellularLocation>
        <location evidence="6">Nucleus</location>
    </subcellularLocation>
</comment>
<name>A0AAF0DF47_9EURO</name>
<sequence length="279" mass="30175">MADRYSFSLTTFSPSGKLVQIEYALNAVNQGVTALGIKATNGVVLATEKKSSTPLIDSSSLSKISLITPDIGMVYSGMGPDYRVLVDKARKTSHTAYKRIYNEYPPTRILVQDVARVVQEATQSGGVRPYGVSLLIAGWDEGIEPETPEAQQGETEAEKKKASGKTGGILKGGPSLYQVDPSGSYFPWKATAIGKSATSAKTFLEKRYTEGLELEDAVHIALLTLKETIEGEMNGDTIEIGIVGPPADHLLGFEGVENARGPRFRKLTKEEIEDYLTNL</sequence>
<dbReference type="GO" id="GO:0005634">
    <property type="term" value="C:nucleus"/>
    <property type="evidence" value="ECO:0007669"/>
    <property type="project" value="UniProtKB-SubCell"/>
</dbReference>
<evidence type="ECO:0000313" key="10">
    <source>
        <dbReference type="Proteomes" id="UP001219355"/>
    </source>
</evidence>
<comment type="subunit">
    <text evidence="4">The 26S proteasome consists of a 20S proteasome core and two 19S regulatory subunits. The 20S proteasome core is composed of 28 subunits that are arranged in four stacked rings, resulting in a barrel-shaped structure. The two end rings are each formed by seven alpha subunits, and the two central rings are each formed by seven beta subunits. The catalytic chamber with the active sites is on the inside of the barrel.</text>
</comment>
<proteinExistence type="inferred from homology"/>
<protein>
    <recommendedName>
        <fullName evidence="6">Proteasome subunit alpha type</fullName>
    </recommendedName>
</protein>
<dbReference type="GO" id="GO:0005737">
    <property type="term" value="C:cytoplasm"/>
    <property type="evidence" value="ECO:0007669"/>
    <property type="project" value="UniProtKB-SubCell"/>
</dbReference>
<gene>
    <name evidence="9" type="primary">PRE8</name>
    <name evidence="9" type="ORF">PRK78_002507</name>
</gene>
<dbReference type="Gene3D" id="3.60.20.10">
    <property type="entry name" value="Glutamine Phosphoribosylpyrophosphate, subunit 1, domain 1"/>
    <property type="match status" value="1"/>
</dbReference>
<evidence type="ECO:0000313" key="9">
    <source>
        <dbReference type="EMBL" id="WEW57048.1"/>
    </source>
</evidence>
<dbReference type="CDD" id="cd03750">
    <property type="entry name" value="proteasome_alpha_type_2"/>
    <property type="match status" value="1"/>
</dbReference>
<dbReference type="Pfam" id="PF10584">
    <property type="entry name" value="Proteasome_A_N"/>
    <property type="match status" value="1"/>
</dbReference>
<keyword evidence="2 5" id="KW-0647">Proteasome</keyword>
<dbReference type="AlphaFoldDB" id="A0AAF0DF47"/>
<dbReference type="InterPro" id="IPR001353">
    <property type="entry name" value="Proteasome_sua/b"/>
</dbReference>
<dbReference type="InterPro" id="IPR000426">
    <property type="entry name" value="Proteasome_asu_N"/>
</dbReference>
<dbReference type="PROSITE" id="PS00388">
    <property type="entry name" value="PROTEASOME_ALPHA_1"/>
    <property type="match status" value="1"/>
</dbReference>
<dbReference type="InterPro" id="IPR023332">
    <property type="entry name" value="Proteasome_alpha-type"/>
</dbReference>
<evidence type="ECO:0000256" key="5">
    <source>
        <dbReference type="PROSITE-ProRule" id="PRU00808"/>
    </source>
</evidence>
<evidence type="ECO:0000256" key="4">
    <source>
        <dbReference type="ARBA" id="ARBA00026071"/>
    </source>
</evidence>
<accession>A0AAF0DF47</accession>
<dbReference type="PANTHER" id="PTHR11599">
    <property type="entry name" value="PROTEASOME SUBUNIT ALPHA/BETA"/>
    <property type="match status" value="1"/>
</dbReference>
<keyword evidence="3 6" id="KW-0539">Nucleus</keyword>
<comment type="similarity">
    <text evidence="5 6">Belongs to the peptidase T1A family.</text>
</comment>
<dbReference type="GO" id="GO:0006511">
    <property type="term" value="P:ubiquitin-dependent protein catabolic process"/>
    <property type="evidence" value="ECO:0007669"/>
    <property type="project" value="InterPro"/>
</dbReference>
<dbReference type="Proteomes" id="UP001219355">
    <property type="component" value="Chromosome 2"/>
</dbReference>
<dbReference type="SUPFAM" id="SSF56235">
    <property type="entry name" value="N-terminal nucleophile aminohydrolases (Ntn hydrolases)"/>
    <property type="match status" value="1"/>
</dbReference>
<reference evidence="9" key="1">
    <citation type="submission" date="2023-03" db="EMBL/GenBank/DDBJ databases">
        <title>Emydomyces testavorans Genome Sequence.</title>
        <authorList>
            <person name="Hoyer L."/>
        </authorList>
    </citation>
    <scope>NUCLEOTIDE SEQUENCE</scope>
    <source>
        <strain evidence="9">16-2883</strain>
    </source>
</reference>
<evidence type="ECO:0000256" key="3">
    <source>
        <dbReference type="ARBA" id="ARBA00023242"/>
    </source>
</evidence>
<dbReference type="InterPro" id="IPR050115">
    <property type="entry name" value="Proteasome_alpha"/>
</dbReference>
<keyword evidence="9" id="KW-0378">Hydrolase</keyword>
<evidence type="ECO:0000256" key="2">
    <source>
        <dbReference type="ARBA" id="ARBA00022942"/>
    </source>
</evidence>
<dbReference type="FunFam" id="3.60.20.10:FF:000048">
    <property type="entry name" value="Proteasome subunit alpha type-2"/>
    <property type="match status" value="1"/>
</dbReference>
<dbReference type="GO" id="GO:0016787">
    <property type="term" value="F:hydrolase activity"/>
    <property type="evidence" value="ECO:0007669"/>
    <property type="project" value="UniProtKB-KW"/>
</dbReference>
<dbReference type="Pfam" id="PF00227">
    <property type="entry name" value="Proteasome"/>
    <property type="match status" value="2"/>
</dbReference>
<dbReference type="PROSITE" id="PS51475">
    <property type="entry name" value="PROTEASOME_ALPHA_2"/>
    <property type="match status" value="1"/>
</dbReference>
<feature type="domain" description="Proteasome alpha-type subunits" evidence="8">
    <location>
        <begin position="5"/>
        <end position="27"/>
    </location>
</feature>
<evidence type="ECO:0000256" key="1">
    <source>
        <dbReference type="ARBA" id="ARBA00022490"/>
    </source>
</evidence>
<organism evidence="9 10">
    <name type="scientific">Emydomyces testavorans</name>
    <dbReference type="NCBI Taxonomy" id="2070801"/>
    <lineage>
        <taxon>Eukaryota</taxon>
        <taxon>Fungi</taxon>
        <taxon>Dikarya</taxon>
        <taxon>Ascomycota</taxon>
        <taxon>Pezizomycotina</taxon>
        <taxon>Eurotiomycetes</taxon>
        <taxon>Eurotiomycetidae</taxon>
        <taxon>Onygenales</taxon>
        <taxon>Nannizziopsiaceae</taxon>
        <taxon>Emydomyces</taxon>
    </lineage>
</organism>
<evidence type="ECO:0000259" key="8">
    <source>
        <dbReference type="PROSITE" id="PS00388"/>
    </source>
</evidence>
<dbReference type="InterPro" id="IPR029055">
    <property type="entry name" value="Ntn_hydrolases_N"/>
</dbReference>
<evidence type="ECO:0000256" key="7">
    <source>
        <dbReference type="SAM" id="MobiDB-lite"/>
    </source>
</evidence>
<evidence type="ECO:0000256" key="6">
    <source>
        <dbReference type="RuleBase" id="RU000551"/>
    </source>
</evidence>
<dbReference type="GO" id="GO:0019773">
    <property type="term" value="C:proteasome core complex, alpha-subunit complex"/>
    <property type="evidence" value="ECO:0007669"/>
    <property type="project" value="UniProtKB-UniRule"/>
</dbReference>
<dbReference type="SMART" id="SM00948">
    <property type="entry name" value="Proteasome_A_N"/>
    <property type="match status" value="1"/>
</dbReference>
<keyword evidence="1 6" id="KW-0963">Cytoplasm</keyword>
<feature type="region of interest" description="Disordered" evidence="7">
    <location>
        <begin position="145"/>
        <end position="165"/>
    </location>
</feature>
<dbReference type="EMBL" id="CP120628">
    <property type="protein sequence ID" value="WEW57048.1"/>
    <property type="molecule type" value="Genomic_DNA"/>
</dbReference>